<evidence type="ECO:0000256" key="3">
    <source>
        <dbReference type="PROSITE-ProRule" id="PRU00221"/>
    </source>
</evidence>
<keyword evidence="6" id="KW-1185">Reference proteome</keyword>
<comment type="caution">
    <text evidence="5">The sequence shown here is derived from an EMBL/GenBank/DDBJ whole genome shotgun (WGS) entry which is preliminary data.</text>
</comment>
<proteinExistence type="predicted"/>
<keyword evidence="2" id="KW-0677">Repeat</keyword>
<dbReference type="InterPro" id="IPR036322">
    <property type="entry name" value="WD40_repeat_dom_sf"/>
</dbReference>
<dbReference type="SUPFAM" id="SSF50978">
    <property type="entry name" value="WD40 repeat-like"/>
    <property type="match status" value="1"/>
</dbReference>
<sequence length="508" mass="56068">MPQDLPGFYYDAEKNRYFPNKGPVPGSRSTAAAASSSAQKLNQEANKCKLTKVRTSKLLQARELYGNVIASSKGRCNFKEEFQKAQASHPVVWKYQGTNKLGDGALERINIDVQTGEGLTGTDFLLAGGRNGSLSLFEFGKVGQGFHYGMKCLPDLVWPLLNKSQVECRKAPGHIWRPAQNTPRMSSSISCIKTFGKHSTENDGSSIRNALVSTLGAEDCGGSLFVINLSELLDFRPNRSILRRNIDEVATFNCTVWTADCRSDGSHAVIGTNLGAALVDLETGVKSWLLRSKSDVLAQQLVHSGNVVLCGLRNGAIVTVDVREKREGFSARHASHRIRHSPLDTTPGKSSEKWFKLSGNIHPSHTIKMPSSIACLVSLQFDDQYFLASSMDGTVKLYDHRIIQRGAVQTYEGNVNSHTRLQLGVDPSERFFISGGEDCNLRLWSIKSGELLFEDKLTNTVTPTVCWQKAEAFKGLQDERQSYDNVKHDSLGAWLGSAEGIFYVDWEL</sequence>
<evidence type="ECO:0000313" key="6">
    <source>
        <dbReference type="Proteomes" id="UP000238479"/>
    </source>
</evidence>
<evidence type="ECO:0000313" key="5">
    <source>
        <dbReference type="EMBL" id="PRQ30173.1"/>
    </source>
</evidence>
<dbReference type="AlphaFoldDB" id="A0A2P6Q7L0"/>
<dbReference type="InterPro" id="IPR015943">
    <property type="entry name" value="WD40/YVTN_repeat-like_dom_sf"/>
</dbReference>
<dbReference type="SMART" id="SM00320">
    <property type="entry name" value="WD40"/>
    <property type="match status" value="2"/>
</dbReference>
<dbReference type="OrthoDB" id="128867at2759"/>
<feature type="compositionally biased region" description="Low complexity" evidence="4">
    <location>
        <begin position="27"/>
        <end position="38"/>
    </location>
</feature>
<organism evidence="5 6">
    <name type="scientific">Rosa chinensis</name>
    <name type="common">China rose</name>
    <dbReference type="NCBI Taxonomy" id="74649"/>
    <lineage>
        <taxon>Eukaryota</taxon>
        <taxon>Viridiplantae</taxon>
        <taxon>Streptophyta</taxon>
        <taxon>Embryophyta</taxon>
        <taxon>Tracheophyta</taxon>
        <taxon>Spermatophyta</taxon>
        <taxon>Magnoliopsida</taxon>
        <taxon>eudicotyledons</taxon>
        <taxon>Gunneridae</taxon>
        <taxon>Pentapetalae</taxon>
        <taxon>rosids</taxon>
        <taxon>fabids</taxon>
        <taxon>Rosales</taxon>
        <taxon>Rosaceae</taxon>
        <taxon>Rosoideae</taxon>
        <taxon>Rosoideae incertae sedis</taxon>
        <taxon>Rosa</taxon>
    </lineage>
</organism>
<dbReference type="EMBL" id="PDCK01000043">
    <property type="protein sequence ID" value="PRQ30173.1"/>
    <property type="molecule type" value="Genomic_DNA"/>
</dbReference>
<dbReference type="InterPro" id="IPR052254">
    <property type="entry name" value="CUL4-DDB1_E3_ligase_receptor"/>
</dbReference>
<dbReference type="OMA" id="FQHEYQK"/>
<feature type="repeat" description="WD" evidence="3">
    <location>
        <begin position="423"/>
        <end position="454"/>
    </location>
</feature>
<dbReference type="InterPro" id="IPR001680">
    <property type="entry name" value="WD40_rpt"/>
</dbReference>
<dbReference type="Gramene" id="PRQ30173">
    <property type="protein sequence ID" value="PRQ30173"/>
    <property type="gene ID" value="RchiOBHm_Chr5g0021701"/>
</dbReference>
<dbReference type="STRING" id="74649.A0A2P6Q7L0"/>
<reference evidence="5 6" key="1">
    <citation type="journal article" date="2018" name="Nat. Genet.">
        <title>The Rosa genome provides new insights in the design of modern roses.</title>
        <authorList>
            <person name="Bendahmane M."/>
        </authorList>
    </citation>
    <scope>NUCLEOTIDE SEQUENCE [LARGE SCALE GENOMIC DNA]</scope>
    <source>
        <strain evidence="6">cv. Old Blush</strain>
    </source>
</reference>
<gene>
    <name evidence="5" type="ORF">RchiOBHm_Chr5g0021701</name>
</gene>
<dbReference type="Gene3D" id="2.130.10.10">
    <property type="entry name" value="YVTN repeat-like/Quinoprotein amine dehydrogenase"/>
    <property type="match status" value="1"/>
</dbReference>
<feature type="region of interest" description="Disordered" evidence="4">
    <location>
        <begin position="19"/>
        <end position="38"/>
    </location>
</feature>
<dbReference type="PANTHER" id="PTHR44472:SF1">
    <property type="entry name" value="DDB1 AND CUL4 ASSOCIATED FACTOR 4"/>
    <property type="match status" value="1"/>
</dbReference>
<evidence type="ECO:0000256" key="4">
    <source>
        <dbReference type="SAM" id="MobiDB-lite"/>
    </source>
</evidence>
<dbReference type="Pfam" id="PF00400">
    <property type="entry name" value="WD40"/>
    <property type="match status" value="2"/>
</dbReference>
<dbReference type="Proteomes" id="UP000238479">
    <property type="component" value="Chromosome 5"/>
</dbReference>
<evidence type="ECO:0000256" key="2">
    <source>
        <dbReference type="ARBA" id="ARBA00022737"/>
    </source>
</evidence>
<accession>A0A2P6Q7L0</accession>
<protein>
    <submittedName>
        <fullName evidence="5">Putative transcription factor WD40-like family</fullName>
    </submittedName>
</protein>
<keyword evidence="1 3" id="KW-0853">WD repeat</keyword>
<dbReference type="PROSITE" id="PS50082">
    <property type="entry name" value="WD_REPEATS_2"/>
    <property type="match status" value="1"/>
</dbReference>
<dbReference type="PANTHER" id="PTHR44472">
    <property type="entry name" value="DDB1- AND CUL4-ASSOCIATED FACTOR 4-RELATED"/>
    <property type="match status" value="1"/>
</dbReference>
<evidence type="ECO:0000256" key="1">
    <source>
        <dbReference type="ARBA" id="ARBA00022574"/>
    </source>
</evidence>
<name>A0A2P6Q7L0_ROSCH</name>